<organism evidence="1">
    <name type="scientific">marine sediment metagenome</name>
    <dbReference type="NCBI Taxonomy" id="412755"/>
    <lineage>
        <taxon>unclassified sequences</taxon>
        <taxon>metagenomes</taxon>
        <taxon>ecological metagenomes</taxon>
    </lineage>
</organism>
<comment type="caution">
    <text evidence="1">The sequence shown here is derived from an EMBL/GenBank/DDBJ whole genome shotgun (WGS) entry which is preliminary data.</text>
</comment>
<dbReference type="AlphaFoldDB" id="A0A0F9BVC9"/>
<evidence type="ECO:0008006" key="2">
    <source>
        <dbReference type="Google" id="ProtNLM"/>
    </source>
</evidence>
<accession>A0A0F9BVC9</accession>
<sequence length="259" mass="29717">MKVIVLATVPHTGTWFMVEFLRTHPAVSNFVEIQVLQKAGNLPAGPERKGLVSDGVNLVQGHFGPLPHQKLLLAFAALCPLIIPLRDPLLGLIGAKNRDRSGQSDSDGFGQLLIEAWLELARQIDAERDFYQPFYVPLDLLYLPLDTLTDRVNLKRLFMEHRTGFLVRCLDHCGWLSLYGRGLKNDQKGISHAQKWAEEWPHDKYNSRGMYPLKEAYMARDKKKIRDAMPKAYYSLEQAEGALRPMLEREGYRELMWWS</sequence>
<protein>
    <recommendedName>
        <fullName evidence="2">Sulfotransferase domain-containing protein</fullName>
    </recommendedName>
</protein>
<evidence type="ECO:0000313" key="1">
    <source>
        <dbReference type="EMBL" id="KKL17902.1"/>
    </source>
</evidence>
<gene>
    <name evidence="1" type="ORF">LCGC14_2480900</name>
</gene>
<name>A0A0F9BVC9_9ZZZZ</name>
<reference evidence="1" key="1">
    <citation type="journal article" date="2015" name="Nature">
        <title>Complex archaea that bridge the gap between prokaryotes and eukaryotes.</title>
        <authorList>
            <person name="Spang A."/>
            <person name="Saw J.H."/>
            <person name="Jorgensen S.L."/>
            <person name="Zaremba-Niedzwiedzka K."/>
            <person name="Martijn J."/>
            <person name="Lind A.E."/>
            <person name="van Eijk R."/>
            <person name="Schleper C."/>
            <person name="Guy L."/>
            <person name="Ettema T.J."/>
        </authorList>
    </citation>
    <scope>NUCLEOTIDE SEQUENCE</scope>
</reference>
<dbReference type="EMBL" id="LAZR01039075">
    <property type="protein sequence ID" value="KKL17902.1"/>
    <property type="molecule type" value="Genomic_DNA"/>
</dbReference>
<proteinExistence type="predicted"/>